<evidence type="ECO:0000256" key="5">
    <source>
        <dbReference type="ARBA" id="ARBA00022777"/>
    </source>
</evidence>
<dbReference type="Gene3D" id="3.30.450.20">
    <property type="entry name" value="PAS domain"/>
    <property type="match status" value="2"/>
</dbReference>
<evidence type="ECO:0000256" key="6">
    <source>
        <dbReference type="ARBA" id="ARBA00022840"/>
    </source>
</evidence>
<evidence type="ECO:0000313" key="10">
    <source>
        <dbReference type="EMBL" id="GGP97541.1"/>
    </source>
</evidence>
<evidence type="ECO:0000256" key="8">
    <source>
        <dbReference type="SAM" id="Phobius"/>
    </source>
</evidence>
<feature type="transmembrane region" description="Helical" evidence="8">
    <location>
        <begin position="318"/>
        <end position="340"/>
    </location>
</feature>
<dbReference type="InterPro" id="IPR035965">
    <property type="entry name" value="PAS-like_dom_sf"/>
</dbReference>
<evidence type="ECO:0000256" key="1">
    <source>
        <dbReference type="ARBA" id="ARBA00004370"/>
    </source>
</evidence>
<keyword evidence="3" id="KW-0808">Transferase</keyword>
<gene>
    <name evidence="10" type="ORF">GCM10009410_34490</name>
</gene>
<evidence type="ECO:0000313" key="11">
    <source>
        <dbReference type="Proteomes" id="UP000654004"/>
    </source>
</evidence>
<dbReference type="EMBL" id="BMQW01000011">
    <property type="protein sequence ID" value="GGP97541.1"/>
    <property type="molecule type" value="Genomic_DNA"/>
</dbReference>
<dbReference type="InterPro" id="IPR000014">
    <property type="entry name" value="PAS"/>
</dbReference>
<keyword evidence="4" id="KW-0547">Nucleotide-binding</keyword>
<dbReference type="SUPFAM" id="SSF103190">
    <property type="entry name" value="Sensory domain-like"/>
    <property type="match status" value="2"/>
</dbReference>
<proteinExistence type="predicted"/>
<keyword evidence="2" id="KW-0597">Phosphoprotein</keyword>
<organism evidence="10 11">
    <name type="scientific">Shewanella ulleungensis</name>
    <dbReference type="NCBI Taxonomy" id="2282699"/>
    <lineage>
        <taxon>Bacteria</taxon>
        <taxon>Pseudomonadati</taxon>
        <taxon>Pseudomonadota</taxon>
        <taxon>Gammaproteobacteria</taxon>
        <taxon>Alteromonadales</taxon>
        <taxon>Shewanellaceae</taxon>
        <taxon>Shewanella</taxon>
    </lineage>
</organism>
<dbReference type="SUPFAM" id="SSF55785">
    <property type="entry name" value="PYP-like sensor domain (PAS domain)"/>
    <property type="match status" value="1"/>
</dbReference>
<dbReference type="Proteomes" id="UP000654004">
    <property type="component" value="Unassembled WGS sequence"/>
</dbReference>
<dbReference type="SMART" id="SM00091">
    <property type="entry name" value="PAS"/>
    <property type="match status" value="2"/>
</dbReference>
<evidence type="ECO:0000256" key="2">
    <source>
        <dbReference type="ARBA" id="ARBA00022553"/>
    </source>
</evidence>
<keyword evidence="8" id="KW-0812">Transmembrane</keyword>
<keyword evidence="5" id="KW-0418">Kinase</keyword>
<dbReference type="InterPro" id="IPR029151">
    <property type="entry name" value="Sensor-like_sf"/>
</dbReference>
<comment type="subcellular location">
    <subcellularLocation>
        <location evidence="1">Membrane</location>
    </subcellularLocation>
</comment>
<evidence type="ECO:0000256" key="4">
    <source>
        <dbReference type="ARBA" id="ARBA00022741"/>
    </source>
</evidence>
<feature type="transmembrane region" description="Helical" evidence="8">
    <location>
        <begin position="29"/>
        <end position="49"/>
    </location>
</feature>
<evidence type="ECO:0000259" key="9">
    <source>
        <dbReference type="SMART" id="SM00091"/>
    </source>
</evidence>
<keyword evidence="6" id="KW-0067">ATP-binding</keyword>
<feature type="domain" description="PAS" evidence="9">
    <location>
        <begin position="351"/>
        <end position="419"/>
    </location>
</feature>
<feature type="domain" description="PAS" evidence="9">
    <location>
        <begin position="468"/>
        <end position="535"/>
    </location>
</feature>
<evidence type="ECO:0000256" key="7">
    <source>
        <dbReference type="ARBA" id="ARBA00023012"/>
    </source>
</evidence>
<keyword evidence="11" id="KW-1185">Reference proteome</keyword>
<accession>A0ABQ2QU17</accession>
<evidence type="ECO:0000256" key="3">
    <source>
        <dbReference type="ARBA" id="ARBA00022679"/>
    </source>
</evidence>
<dbReference type="CDD" id="cd00130">
    <property type="entry name" value="PAS"/>
    <property type="match status" value="1"/>
</dbReference>
<sequence length="749" mass="84787">MFKRTAVSSPNSLLISSQAARWSQQHILSLLSQLLILLIAVFIATHMVVNLGERRLQEDWADQRYSELQTVASLASDKAAFLQFRTQTFAKAELLRQYLQNPSKKQQQKVTESWDSLTQNIPELLGLALFSPEGKLRFSTTDSFDNMQIPAALLGSARNMGGSDIYTSPMSFTPIDGILEPYFYQLSWIENPDQSIKGYLVTYNSITKLLESIKPAFFNHNSPLLLLDTQGFLYAGANQPEPLTNMPDNLGSSLKQTYPDLWKDMAMNNFGQFYSTNATFVYLKVELTSQYETKREYFLLSYIRHDDIAARYLEWRMVILIAGILIALLASALIVLRHLFVLERRAKHNSLQLSHGLFNSEISCLIINDNGRIGSANPKASKALGSPVETLIDRSFQRVLNLDDERFKQIKEALAHHQQWRGEISIQNTNSSTLQTHIRSEICPHSKEHYWLVTFDDITILYDSQRQAYLYQLLSDSAVATALTDANGKLIKCNSKFDHLMSLNGETNIAITELLGNELHNQWQNICAQISLQGEWTAQIMPFTKSRYSQCLKTTLAGQLAYDGDIEYLICTFEETLPTVAVNNSSNVFGHRSAIVLRLNELENHFNNLSEQTKVQSSLMVMDINPEGVFSHMGNMSQLEKRQKDIELQLLIELPLNYQISQWQLGKLVILLPDTDATSAYQYALSVMQCLTENNLCEGINMGIAGYVSPQTLDQYLANAEIALKRAKQSVDQNICQAFTRPAHTDHLN</sequence>
<dbReference type="RefSeq" id="WP_188958435.1">
    <property type="nucleotide sequence ID" value="NZ_BMQW01000011.1"/>
</dbReference>
<keyword evidence="7" id="KW-0902">Two-component regulatory system</keyword>
<name>A0ABQ2QU17_9GAMM</name>
<keyword evidence="8" id="KW-0472">Membrane</keyword>
<dbReference type="Pfam" id="PF13426">
    <property type="entry name" value="PAS_9"/>
    <property type="match status" value="1"/>
</dbReference>
<protein>
    <submittedName>
        <fullName evidence="10">Diguanylate cyclase</fullName>
    </submittedName>
</protein>
<keyword evidence="8" id="KW-1133">Transmembrane helix</keyword>
<comment type="caution">
    <text evidence="10">The sequence shown here is derived from an EMBL/GenBank/DDBJ whole genome shotgun (WGS) entry which is preliminary data.</text>
</comment>
<reference evidence="11" key="1">
    <citation type="journal article" date="2019" name="Int. J. Syst. Evol. Microbiol.">
        <title>The Global Catalogue of Microorganisms (GCM) 10K type strain sequencing project: providing services to taxonomists for standard genome sequencing and annotation.</title>
        <authorList>
            <consortium name="The Broad Institute Genomics Platform"/>
            <consortium name="The Broad Institute Genome Sequencing Center for Infectious Disease"/>
            <person name="Wu L."/>
            <person name="Ma J."/>
        </authorList>
    </citation>
    <scope>NUCLEOTIDE SEQUENCE [LARGE SCALE GENOMIC DNA]</scope>
    <source>
        <strain evidence="11">JCM 32305</strain>
    </source>
</reference>